<sequence>MDEQARETGIGRTAESAAASAEHRRWWQVDCRDLSNAHRTLAVLVDRDEVELVGPPGHAAVLSALGVRQLSTALRDAATQARK</sequence>
<reference evidence="2 3" key="1">
    <citation type="submission" date="2019-09" db="EMBL/GenBank/DDBJ databases">
        <title>Draft genome sequence of the thermophilic Saccharopolyspora hirsuta VKM Ac-666T.</title>
        <authorList>
            <person name="Lobastova T.G."/>
            <person name="Fokina V."/>
            <person name="Bragin E.Y."/>
            <person name="Shtratnikova V.Y."/>
            <person name="Starodumova I.P."/>
            <person name="Tarlachkov S.V."/>
            <person name="Donova M.V."/>
        </authorList>
    </citation>
    <scope>NUCLEOTIDE SEQUENCE [LARGE SCALE GENOMIC DNA]</scope>
    <source>
        <strain evidence="2 3">VKM Ac-666</strain>
    </source>
</reference>
<name>A0A5M7C288_SACHI</name>
<dbReference type="AlphaFoldDB" id="A0A5M7C288"/>
<dbReference type="Proteomes" id="UP000323946">
    <property type="component" value="Unassembled WGS sequence"/>
</dbReference>
<proteinExistence type="predicted"/>
<evidence type="ECO:0000313" key="3">
    <source>
        <dbReference type="Proteomes" id="UP000323946"/>
    </source>
</evidence>
<dbReference type="RefSeq" id="WP_150065848.1">
    <property type="nucleotide sequence ID" value="NZ_VWPH01000003.1"/>
</dbReference>
<dbReference type="EMBL" id="VWPH01000003">
    <property type="protein sequence ID" value="KAA5836189.1"/>
    <property type="molecule type" value="Genomic_DNA"/>
</dbReference>
<organism evidence="2 3">
    <name type="scientific">Saccharopolyspora hirsuta</name>
    <dbReference type="NCBI Taxonomy" id="1837"/>
    <lineage>
        <taxon>Bacteria</taxon>
        <taxon>Bacillati</taxon>
        <taxon>Actinomycetota</taxon>
        <taxon>Actinomycetes</taxon>
        <taxon>Pseudonocardiales</taxon>
        <taxon>Pseudonocardiaceae</taxon>
        <taxon>Saccharopolyspora</taxon>
    </lineage>
</organism>
<evidence type="ECO:0000313" key="2">
    <source>
        <dbReference type="EMBL" id="KAA5836189.1"/>
    </source>
</evidence>
<comment type="caution">
    <text evidence="2">The sequence shown here is derived from an EMBL/GenBank/DDBJ whole genome shotgun (WGS) entry which is preliminary data.</text>
</comment>
<protein>
    <submittedName>
        <fullName evidence="2">Uncharacterized protein</fullName>
    </submittedName>
</protein>
<gene>
    <name evidence="2" type="ORF">F1721_07645</name>
</gene>
<feature type="region of interest" description="Disordered" evidence="1">
    <location>
        <begin position="1"/>
        <end position="22"/>
    </location>
</feature>
<accession>A0A5M7C288</accession>
<keyword evidence="3" id="KW-1185">Reference proteome</keyword>
<dbReference type="OrthoDB" id="3700491at2"/>
<evidence type="ECO:0000256" key="1">
    <source>
        <dbReference type="SAM" id="MobiDB-lite"/>
    </source>
</evidence>